<reference evidence="2 3" key="1">
    <citation type="submission" date="2019-03" db="EMBL/GenBank/DDBJ databases">
        <title>First draft genome of Liparis tanakae, snailfish: a comprehensive survey of snailfish specific genes.</title>
        <authorList>
            <person name="Kim W."/>
            <person name="Song I."/>
            <person name="Jeong J.-H."/>
            <person name="Kim D."/>
            <person name="Kim S."/>
            <person name="Ryu S."/>
            <person name="Song J.Y."/>
            <person name="Lee S.K."/>
        </authorList>
    </citation>
    <scope>NUCLEOTIDE SEQUENCE [LARGE SCALE GENOMIC DNA]</scope>
    <source>
        <tissue evidence="2">Muscle</tissue>
    </source>
</reference>
<comment type="caution">
    <text evidence="2">The sequence shown here is derived from an EMBL/GenBank/DDBJ whole genome shotgun (WGS) entry which is preliminary data.</text>
</comment>
<evidence type="ECO:0000313" key="2">
    <source>
        <dbReference type="EMBL" id="TNN65129.1"/>
    </source>
</evidence>
<organism evidence="2 3">
    <name type="scientific">Liparis tanakae</name>
    <name type="common">Tanaka's snailfish</name>
    <dbReference type="NCBI Taxonomy" id="230148"/>
    <lineage>
        <taxon>Eukaryota</taxon>
        <taxon>Metazoa</taxon>
        <taxon>Chordata</taxon>
        <taxon>Craniata</taxon>
        <taxon>Vertebrata</taxon>
        <taxon>Euteleostomi</taxon>
        <taxon>Actinopterygii</taxon>
        <taxon>Neopterygii</taxon>
        <taxon>Teleostei</taxon>
        <taxon>Neoteleostei</taxon>
        <taxon>Acanthomorphata</taxon>
        <taxon>Eupercaria</taxon>
        <taxon>Perciformes</taxon>
        <taxon>Cottioidei</taxon>
        <taxon>Cottales</taxon>
        <taxon>Liparidae</taxon>
        <taxon>Liparis</taxon>
    </lineage>
</organism>
<evidence type="ECO:0000256" key="1">
    <source>
        <dbReference type="SAM" id="MobiDB-lite"/>
    </source>
</evidence>
<dbReference type="EMBL" id="SRLO01000240">
    <property type="protein sequence ID" value="TNN65129.1"/>
    <property type="molecule type" value="Genomic_DNA"/>
</dbReference>
<dbReference type="AlphaFoldDB" id="A0A4Z2HGX4"/>
<protein>
    <submittedName>
        <fullName evidence="2">Uncharacterized protein</fullName>
    </submittedName>
</protein>
<dbReference type="Proteomes" id="UP000314294">
    <property type="component" value="Unassembled WGS sequence"/>
</dbReference>
<feature type="compositionally biased region" description="Polar residues" evidence="1">
    <location>
        <begin position="22"/>
        <end position="37"/>
    </location>
</feature>
<feature type="region of interest" description="Disordered" evidence="1">
    <location>
        <begin position="1"/>
        <end position="37"/>
    </location>
</feature>
<name>A0A4Z2HGX4_9TELE</name>
<sequence>MHSSFQCQGPRAAQLPTRQEKGQQCASGTATHQTETQNVSAINAHGCTQKLEERTACMGVKVFRAEEALLIDIG</sequence>
<keyword evidence="3" id="KW-1185">Reference proteome</keyword>
<gene>
    <name evidence="2" type="ORF">EYF80_024638</name>
</gene>
<accession>A0A4Z2HGX4</accession>
<evidence type="ECO:0000313" key="3">
    <source>
        <dbReference type="Proteomes" id="UP000314294"/>
    </source>
</evidence>
<proteinExistence type="predicted"/>